<dbReference type="EMBL" id="RXIH01000004">
    <property type="protein sequence ID" value="RZN57605.1"/>
    <property type="molecule type" value="Genomic_DNA"/>
</dbReference>
<keyword evidence="1" id="KW-0812">Transmembrane</keyword>
<dbReference type="Proteomes" id="UP000317265">
    <property type="component" value="Unassembled WGS sequence"/>
</dbReference>
<evidence type="ECO:0000313" key="5">
    <source>
        <dbReference type="Proteomes" id="UP000317265"/>
    </source>
</evidence>
<keyword evidence="1" id="KW-0472">Membrane</keyword>
<dbReference type="InterPro" id="IPR053108">
    <property type="entry name" value="Chlamydial_TARP"/>
</dbReference>
<dbReference type="Proteomes" id="UP000316080">
    <property type="component" value="Unassembled WGS sequence"/>
</dbReference>
<dbReference type="PANTHER" id="PTHR36975:SF5">
    <property type="entry name" value="TRANSLOCATED ACTIN-RECRUITING PHOSPHOPROTEIN"/>
    <property type="match status" value="1"/>
</dbReference>
<dbReference type="PANTHER" id="PTHR36975">
    <property type="match status" value="1"/>
</dbReference>
<reference evidence="2 4" key="2">
    <citation type="journal article" date="2019" name="Nat. Microbiol.">
        <title>Wide diversity of methane and short-chain alkane metabolisms in uncultured archaea.</title>
        <authorList>
            <person name="Borrel G."/>
            <person name="Adam P.S."/>
            <person name="McKay L.J."/>
            <person name="Chen L.X."/>
            <person name="Sierra-Garcia I.N."/>
            <person name="Sieber C.M."/>
            <person name="Letourneur Q."/>
            <person name="Ghozlane A."/>
            <person name="Andersen G.L."/>
            <person name="Li W.J."/>
            <person name="Hallam S.J."/>
            <person name="Muyzer G."/>
            <person name="de Oliveira V.M."/>
            <person name="Inskeep W.P."/>
            <person name="Banfield J.F."/>
            <person name="Gribaldo S."/>
        </authorList>
    </citation>
    <scope>NUCLEOTIDE SEQUENCE [LARGE SCALE GENOMIC DNA]</scope>
    <source>
        <strain evidence="2">Verst-YHS</strain>
    </source>
</reference>
<comment type="caution">
    <text evidence="2">The sequence shown here is derived from an EMBL/GenBank/DDBJ whole genome shotgun (WGS) entry which is preliminary data.</text>
</comment>
<reference evidence="3 5" key="1">
    <citation type="journal article" date="2019" name="Nat. Microbiol.">
        <title>Expanding anaerobic alkane metabolism in the domain of Archaea.</title>
        <authorList>
            <person name="Wang Y."/>
            <person name="Wegener G."/>
            <person name="Hou J."/>
            <person name="Wang F."/>
            <person name="Xiao X."/>
        </authorList>
    </citation>
    <scope>NUCLEOTIDE SEQUENCE [LARGE SCALE GENOMIC DNA]</scope>
    <source>
        <strain evidence="3">WYZ-LMO11</strain>
    </source>
</reference>
<dbReference type="EMBL" id="QNVI01000053">
    <property type="protein sequence ID" value="TDA38359.1"/>
    <property type="molecule type" value="Genomic_DNA"/>
</dbReference>
<feature type="transmembrane region" description="Helical" evidence="1">
    <location>
        <begin position="6"/>
        <end position="24"/>
    </location>
</feature>
<name>A0A520KGU1_9CREN</name>
<dbReference type="AlphaFoldDB" id="A0A520KGU1"/>
<organism evidence="2 4">
    <name type="scientific">Thermoproteota archaeon</name>
    <dbReference type="NCBI Taxonomy" id="2056631"/>
    <lineage>
        <taxon>Archaea</taxon>
        <taxon>Thermoproteota</taxon>
    </lineage>
</organism>
<gene>
    <name evidence="3" type="ORF">DSO09_04615</name>
    <name evidence="2" type="ORF">EF809_00680</name>
</gene>
<protein>
    <recommendedName>
        <fullName evidence="6">Transglutaminase-like domain-containing protein</fullName>
    </recommendedName>
</protein>
<evidence type="ECO:0000313" key="2">
    <source>
        <dbReference type="EMBL" id="RZN57605.1"/>
    </source>
</evidence>
<keyword evidence="1" id="KW-1133">Transmembrane helix</keyword>
<evidence type="ECO:0000256" key="1">
    <source>
        <dbReference type="SAM" id="Phobius"/>
    </source>
</evidence>
<sequence length="275" mass="32697">MKKYLAYSILILIIGFLLLENLNLKNENEKINQLYNTTLKENIELNKNYNDLLKSYVILNESYNNILISYNNLSKEFNLLYENYSNILKSYEEIYSNYIELNNSYSNLKKNYDLIYNDYNNTKIKLEETSKNYEILLINYTNIKKEYEKLYSVFYEPLKNKTIPTLDELKKWLAEDKTNEIPYSYPDFVCGDYAFMLSLHAKLNNWDMGIVTVIGKLNGKDFEHAFNAILCKEGLYHIEPQNDEVFQADIQPGLKYYHPGFGEVYVMEYYVVILY</sequence>
<evidence type="ECO:0008006" key="6">
    <source>
        <dbReference type="Google" id="ProtNLM"/>
    </source>
</evidence>
<evidence type="ECO:0000313" key="3">
    <source>
        <dbReference type="EMBL" id="TDA38359.1"/>
    </source>
</evidence>
<accession>A0A520KGU1</accession>
<evidence type="ECO:0000313" key="4">
    <source>
        <dbReference type="Proteomes" id="UP000316080"/>
    </source>
</evidence>
<proteinExistence type="predicted"/>